<dbReference type="GO" id="GO:0000724">
    <property type="term" value="P:double-strand break repair via homologous recombination"/>
    <property type="evidence" value="ECO:0007669"/>
    <property type="project" value="TreeGrafter"/>
</dbReference>
<dbReference type="EMBL" id="UYRR01000222">
    <property type="protein sequence ID" value="VDK17660.1"/>
    <property type="molecule type" value="Genomic_DNA"/>
</dbReference>
<reference evidence="4 5" key="2">
    <citation type="submission" date="2018-11" db="EMBL/GenBank/DDBJ databases">
        <authorList>
            <consortium name="Pathogen Informatics"/>
        </authorList>
    </citation>
    <scope>NUCLEOTIDE SEQUENCE [LARGE SCALE GENOMIC DNA]</scope>
</reference>
<evidence type="ECO:0000256" key="2">
    <source>
        <dbReference type="ARBA" id="ARBA00023242"/>
    </source>
</evidence>
<evidence type="ECO:0000313" key="6">
    <source>
        <dbReference type="WBParaSite" id="ASIM_0000048701-mRNA-1"/>
    </source>
</evidence>
<dbReference type="GO" id="GO:0005657">
    <property type="term" value="C:replication fork"/>
    <property type="evidence" value="ECO:0007669"/>
    <property type="project" value="TreeGrafter"/>
</dbReference>
<sequence>MQPLGGIRRWRKGGLTPVRMGSFSFIRMDIGHHECSSTYEQESAFDLYLQLEPERFRLKCGCEHVDRIFHQGIIQGEITELVGSTAVGKSQMCFSLTASVLLAKNRRSSHVVYIDTNGSFRSTRLLQILVDRGQSKEIAMELLSRVLVKRVYDEDDLRRALIALQKFDKSIDLIVIDSIGFALAQTALTYFEGGKEMQEQIIVRLHRLSRQLGCAIVTTNHLIYRNNYPFPSLGYKWKDTVHSRFVMLDGDRAYYQISDSGIVSLCDDEITEQTQKTQKIINENWDTIMCSLSQIDEANEEL</sequence>
<dbReference type="SUPFAM" id="SSF52540">
    <property type="entry name" value="P-loop containing nucleoside triphosphate hydrolases"/>
    <property type="match status" value="1"/>
</dbReference>
<protein>
    <submittedName>
        <fullName evidence="6">RAD51-like protein 1 (inferred by orthology to a C. elegans protein)</fullName>
    </submittedName>
</protein>
<dbReference type="OrthoDB" id="336321at2759"/>
<dbReference type="GO" id="GO:0042148">
    <property type="term" value="P:DNA strand invasion"/>
    <property type="evidence" value="ECO:0007669"/>
    <property type="project" value="TreeGrafter"/>
</dbReference>
<dbReference type="GO" id="GO:0007131">
    <property type="term" value="P:reciprocal meiotic recombination"/>
    <property type="evidence" value="ECO:0007669"/>
    <property type="project" value="TreeGrafter"/>
</dbReference>
<evidence type="ECO:0000313" key="4">
    <source>
        <dbReference type="EMBL" id="VDK17660.1"/>
    </source>
</evidence>
<dbReference type="WBParaSite" id="ASIM_0000048701-mRNA-1">
    <property type="protein sequence ID" value="ASIM_0000048701-mRNA-1"/>
    <property type="gene ID" value="ASIM_0000048701"/>
</dbReference>
<evidence type="ECO:0000256" key="1">
    <source>
        <dbReference type="ARBA" id="ARBA00004123"/>
    </source>
</evidence>
<name>A0A0M3IZ07_ANISI</name>
<dbReference type="InterPro" id="IPR013632">
    <property type="entry name" value="Rad51_C"/>
</dbReference>
<dbReference type="Proteomes" id="UP000267096">
    <property type="component" value="Unassembled WGS sequence"/>
</dbReference>
<dbReference type="PANTHER" id="PTHR46457">
    <property type="entry name" value="DNA REPAIR PROTEIN RAD51 HOMOLOG 4"/>
    <property type="match status" value="1"/>
</dbReference>
<dbReference type="GO" id="GO:0140664">
    <property type="term" value="F:ATP-dependent DNA damage sensor activity"/>
    <property type="evidence" value="ECO:0007669"/>
    <property type="project" value="InterPro"/>
</dbReference>
<evidence type="ECO:0000259" key="3">
    <source>
        <dbReference type="PROSITE" id="PS50162"/>
    </source>
</evidence>
<dbReference type="PROSITE" id="PS50162">
    <property type="entry name" value="RECA_2"/>
    <property type="match status" value="1"/>
</dbReference>
<dbReference type="GO" id="GO:0003697">
    <property type="term" value="F:single-stranded DNA binding"/>
    <property type="evidence" value="ECO:0007669"/>
    <property type="project" value="TreeGrafter"/>
</dbReference>
<dbReference type="AlphaFoldDB" id="A0A0M3IZ07"/>
<keyword evidence="5" id="KW-1185">Reference proteome</keyword>
<dbReference type="InterPro" id="IPR051988">
    <property type="entry name" value="HRR_RAD51_Paralog"/>
</dbReference>
<organism evidence="6">
    <name type="scientific">Anisakis simplex</name>
    <name type="common">Herring worm</name>
    <dbReference type="NCBI Taxonomy" id="6269"/>
    <lineage>
        <taxon>Eukaryota</taxon>
        <taxon>Metazoa</taxon>
        <taxon>Ecdysozoa</taxon>
        <taxon>Nematoda</taxon>
        <taxon>Chromadorea</taxon>
        <taxon>Rhabditida</taxon>
        <taxon>Spirurina</taxon>
        <taxon>Ascaridomorpha</taxon>
        <taxon>Ascaridoidea</taxon>
        <taxon>Anisakidae</taxon>
        <taxon>Anisakis</taxon>
        <taxon>Anisakis simplex complex</taxon>
    </lineage>
</organism>
<dbReference type="GO" id="GO:0005815">
    <property type="term" value="C:microtubule organizing center"/>
    <property type="evidence" value="ECO:0007669"/>
    <property type="project" value="TreeGrafter"/>
</dbReference>
<reference evidence="6" key="1">
    <citation type="submission" date="2017-02" db="UniProtKB">
        <authorList>
            <consortium name="WormBaseParasite"/>
        </authorList>
    </citation>
    <scope>IDENTIFICATION</scope>
</reference>
<dbReference type="PANTHER" id="PTHR46457:SF1">
    <property type="entry name" value="DNA REPAIR PROTEIN RAD51 HOMOLOG 4"/>
    <property type="match status" value="1"/>
</dbReference>
<dbReference type="Gene3D" id="3.40.50.300">
    <property type="entry name" value="P-loop containing nucleotide triphosphate hydrolases"/>
    <property type="match status" value="1"/>
</dbReference>
<dbReference type="InterPro" id="IPR020588">
    <property type="entry name" value="RecA_ATP-bd"/>
</dbReference>
<dbReference type="GO" id="GO:0000400">
    <property type="term" value="F:four-way junction DNA binding"/>
    <property type="evidence" value="ECO:0007669"/>
    <property type="project" value="TreeGrafter"/>
</dbReference>
<keyword evidence="2" id="KW-0539">Nucleus</keyword>
<evidence type="ECO:0000313" key="5">
    <source>
        <dbReference type="Proteomes" id="UP000267096"/>
    </source>
</evidence>
<feature type="domain" description="RecA family profile 1" evidence="3">
    <location>
        <begin position="54"/>
        <end position="222"/>
    </location>
</feature>
<dbReference type="GO" id="GO:0033063">
    <property type="term" value="C:Rad51B-Rad51C-Rad51D-XRCC2 complex"/>
    <property type="evidence" value="ECO:0007669"/>
    <property type="project" value="TreeGrafter"/>
</dbReference>
<gene>
    <name evidence="4" type="ORF">ASIM_LOCUS390</name>
</gene>
<dbReference type="Pfam" id="PF08423">
    <property type="entry name" value="Rad51"/>
    <property type="match status" value="1"/>
</dbReference>
<dbReference type="GO" id="GO:0000723">
    <property type="term" value="P:telomere maintenance"/>
    <property type="evidence" value="ECO:0007669"/>
    <property type="project" value="TreeGrafter"/>
</dbReference>
<accession>A0A0M3IZ07</accession>
<dbReference type="InterPro" id="IPR027417">
    <property type="entry name" value="P-loop_NTPase"/>
</dbReference>
<comment type="subcellular location">
    <subcellularLocation>
        <location evidence="1">Nucleus</location>
    </subcellularLocation>
</comment>
<proteinExistence type="predicted"/>
<dbReference type="GO" id="GO:0005524">
    <property type="term" value="F:ATP binding"/>
    <property type="evidence" value="ECO:0007669"/>
    <property type="project" value="InterPro"/>
</dbReference>